<keyword evidence="2" id="KW-1185">Reference proteome</keyword>
<comment type="caution">
    <text evidence="1">The sequence shown here is derived from an EMBL/GenBank/DDBJ whole genome shotgun (WGS) entry which is preliminary data.</text>
</comment>
<evidence type="ECO:0000313" key="2">
    <source>
        <dbReference type="Proteomes" id="UP000789920"/>
    </source>
</evidence>
<protein>
    <submittedName>
        <fullName evidence="1">1235_t:CDS:1</fullName>
    </submittedName>
</protein>
<gene>
    <name evidence="1" type="ORF">RPERSI_LOCUS4660</name>
</gene>
<feature type="non-terminal residue" evidence="1">
    <location>
        <position position="1"/>
    </location>
</feature>
<proteinExistence type="predicted"/>
<evidence type="ECO:0000313" key="1">
    <source>
        <dbReference type="EMBL" id="CAG8568576.1"/>
    </source>
</evidence>
<dbReference type="Proteomes" id="UP000789920">
    <property type="component" value="Unassembled WGS sequence"/>
</dbReference>
<reference evidence="1" key="1">
    <citation type="submission" date="2021-06" db="EMBL/GenBank/DDBJ databases">
        <authorList>
            <person name="Kallberg Y."/>
            <person name="Tangrot J."/>
            <person name="Rosling A."/>
        </authorList>
    </citation>
    <scope>NUCLEOTIDE SEQUENCE</scope>
    <source>
        <strain evidence="1">MA461A</strain>
    </source>
</reference>
<accession>A0ACA9M665</accession>
<organism evidence="1 2">
    <name type="scientific">Racocetra persica</name>
    <dbReference type="NCBI Taxonomy" id="160502"/>
    <lineage>
        <taxon>Eukaryota</taxon>
        <taxon>Fungi</taxon>
        <taxon>Fungi incertae sedis</taxon>
        <taxon>Mucoromycota</taxon>
        <taxon>Glomeromycotina</taxon>
        <taxon>Glomeromycetes</taxon>
        <taxon>Diversisporales</taxon>
        <taxon>Gigasporaceae</taxon>
        <taxon>Racocetra</taxon>
    </lineage>
</organism>
<dbReference type="EMBL" id="CAJVQC010006586">
    <property type="protein sequence ID" value="CAG8568576.1"/>
    <property type="molecule type" value="Genomic_DNA"/>
</dbReference>
<name>A0ACA9M665_9GLOM</name>
<sequence length="62" mass="7092">SIRLIGMLRADPYLSSREVESALDQAQQEMFPETRTFIEFALTFAATLCNFFNILSPLNVTY</sequence>